<gene>
    <name evidence="3" type="ORF">CCAM_LOCUS33837</name>
</gene>
<feature type="region of interest" description="Disordered" evidence="2">
    <location>
        <begin position="23"/>
        <end position="258"/>
    </location>
</feature>
<keyword evidence="1" id="KW-0175">Coiled coil</keyword>
<proteinExistence type="predicted"/>
<feature type="compositionally biased region" description="Gly residues" evidence="2">
    <location>
        <begin position="46"/>
        <end position="57"/>
    </location>
</feature>
<feature type="region of interest" description="Disordered" evidence="2">
    <location>
        <begin position="1768"/>
        <end position="1790"/>
    </location>
</feature>
<feature type="compositionally biased region" description="Polar residues" evidence="2">
    <location>
        <begin position="2246"/>
        <end position="2265"/>
    </location>
</feature>
<feature type="compositionally biased region" description="Polar residues" evidence="2">
    <location>
        <begin position="961"/>
        <end position="972"/>
    </location>
</feature>
<evidence type="ECO:0000313" key="4">
    <source>
        <dbReference type="Proteomes" id="UP000595140"/>
    </source>
</evidence>
<feature type="compositionally biased region" description="Polar residues" evidence="2">
    <location>
        <begin position="2218"/>
        <end position="2234"/>
    </location>
</feature>
<dbReference type="EMBL" id="OOIL02004480">
    <property type="protein sequence ID" value="VFQ92061.1"/>
    <property type="molecule type" value="Genomic_DNA"/>
</dbReference>
<feature type="compositionally biased region" description="Basic and acidic residues" evidence="2">
    <location>
        <begin position="1602"/>
        <end position="1616"/>
    </location>
</feature>
<feature type="region of interest" description="Disordered" evidence="2">
    <location>
        <begin position="1039"/>
        <end position="1069"/>
    </location>
</feature>
<sequence length="2366" mass="257841">MANPGGIGTKFASVNLNRSYGQPHQYAHQSYSGSYGQAGNSRGGRPASGGGGGGGGMVVLSRPKSSQKAGPKLSVPPPLNLPSLRKEHQKFDVSGSVSGATSGGRPASGPRPSSSGVGWSKPAPAVGGQGKDGTGDTQVVEDSNDTGYRADGLNRHENGAYMPPSARPGGIGSSLTVSTKHLPPPTEKAGVLRGEDFPSLQAALPIPSVSSQKQKEGANQKQKFEEEYSNHRIDNFGSVDMRPHGHPSRQSFENRPAENDVDCLYKGRSSQSGHSWKQEEYLTGPLPLVQINPRSDWADDERDTGHGFIDRGRDSRMVKSENYWNSDFDIPRISVLPHKLANNQYERRGERETETGIVSSSEVLRGGDAHHRDVRTDGREVSTWKSSSIPRDGNVPVSVNSRNGVNSRTYTQNRDIGKDSKYAPPQSGETANCDSAFAKKEAMHSSEVQKQWNNSRESYQSNRFGLQNSNGFKPSFASPGKSLSVSNAIPNLGREKHAFSRNEKPYVEDFGAAGFDERDLLSGGLVGVIKRKKDVTKQIDFHDPVRESFEAELERVQKMQELERQRIIEEQERALEQAQKEEEERQRVIREEAEQRRRLEEEAREAAWREEQEKLEAIRKADEQRAAREEERRRIFLEEERRKQAAKQKLLELEAKIAKREADRGKTDISISTTVFDEKLSLVVKESEASDLDNWDESERMVERLTTSTYSETPALSGTAEIGFRPYHSRDGYSDFGDAGKSTCSWRRDAFGTGSGSRVDPDFCHGIPRRDASARGVRVAPQKDLYGGSGYMSSRSLIMKDGVQEAFTEEFVEPKEDRWRLSADVDPFNRTREFGSEYQDNFGERYSDIGWGQGHSHGGSSRFPYPGQSYPNPETDDHFSYGKSRYSMRQPHVLPPPTLSTTHRNFSRGENELARTSGFVNTQSTENYDGHVESRGTSLIDLQHDNTSIEETLRKDMGSRCDSQSSLSVTSPPISPPHLSNDEMDESGYSPVVSTAAGGQNIIFSGHKCPVLNDVSIEDATRTVSSSISVVEDEEWTIENNDDLPQQEEYDDEEDGFREEDELHEGDDNIELNQEFEGLNLGESLSSPNSNNVVLGFNEGVEVAIPSDNFERDLRNEEIFDRAETYVHSNIPEEQGAMNDVQVDEMCCQPAECSSQLNSRSKNEMAMQETVRRPAIVPHNSTTSVLSDGVDVPSCVLSSAHQSLSPVHKPSSATSQADLPVKLQFGLFSGPSLIPSPVPAIQIGSIQMPLHLHPSQPSFFQFGQFRYSPPTSQGVSPGLSFIQPNLQNNNHNVYQCDGGSLRTQQHGDNVSSGKLAEMPSLSLNKQTGSVTGSPVQSHGNVSGISLSSVRAAENNAQTCKIISEVSGDTEGNLPEKACFRSENKEKSSGDPQNNLCSSKGKIAQPVRRMLSGRFNPQGSFTGSKGKRFMYAVKNSSARPSSHASETSYSNIAGFQKRPRRTIQRTEFRIRENGDKRQLSALLSGDDNCFDDNATYNGRYGGGFPRNGSKRGSVLNKSMKCTVESENFKSPKYGSQNFDSGKDHALKNQSSLCRFGEGNLKRNISEDVDAPLQSGIVRVFKQPGIEAPSDEDDFIQVRSKRQMLNDRREQREKEIKAKSRALKQPRKPYTPRQNIAVSTSLNKASVHAGGKNPQKTQSVFVATEGQGSTNISEPMGCSTDLQSVVPPCTPAKDVETESDIRSIKSHHASSATVVSGAGCDGTSLMFEGNKPKDAIIATSLKSWCPPCVNQQSQLEEAMKSVKFETHVSSSVSHSSSSVSEPALPSSSTMMPNDKSFTLTTSPINSLLAGEKIQFGAVTSPTVLPASCHIVSHGIGAPGSKRSSDLQIPHNHSATKSDCSLFDKLPNDSSVSLHDSETEAEAAASAVAVAAITNEEGVENGLGSVTASETKSVFEGDPQVGSQSRVEEPLTVSLPADLSVENHPISLWPRLPDPQNPSGQILSHFPGGQPSHFPFYEMNPVLGGPIFSFGPHEESTVSQNQPQKSTTIGSGPLGAWQQCHSSMDSFYGPPTGFTGPLYSSTGRMPGVQGPPPHMVVYNHFAPFGQFGQVGLSFMGTTYITSGKHNPSSSMGGMSDGDMNISSTQRNASAAPVQHLAPGSPLIPMGSPLAMFDVSPFQRPPPDMHWSSVHSAASPLHSAPSQPQQQVEVIPPAPLDHGRHPVGSRFPPDALSTSTPPESCLTTLPVSSSVNNDHNNINNSPTAQFPDQLGGPSSENPAASAILDDAGKSGNNNNSDINRVQHTTSSGVRMSPLPTRHEMNLSPSHHHHHHHHHHHQSYSSGYNSYHRGMASGMSQRNHEWSRNRRTGFHGRNQSFGGPERGFSSTRVKQIYVAKQSNGAGGVGASKTEG</sequence>
<evidence type="ECO:0000313" key="3">
    <source>
        <dbReference type="EMBL" id="VFQ92061.1"/>
    </source>
</evidence>
<feature type="region of interest" description="Disordered" evidence="2">
    <location>
        <begin position="1434"/>
        <end position="1463"/>
    </location>
</feature>
<feature type="region of interest" description="Disordered" evidence="2">
    <location>
        <begin position="2140"/>
        <end position="2345"/>
    </location>
</feature>
<feature type="region of interest" description="Disordered" evidence="2">
    <location>
        <begin position="853"/>
        <end position="882"/>
    </location>
</feature>
<feature type="region of interest" description="Disordered" evidence="2">
    <location>
        <begin position="290"/>
        <end position="312"/>
    </location>
</feature>
<feature type="compositionally biased region" description="Basic and acidic residues" evidence="2">
    <location>
        <begin position="365"/>
        <end position="382"/>
    </location>
</feature>
<feature type="coiled-coil region" evidence="1">
    <location>
        <begin position="546"/>
        <end position="663"/>
    </location>
</feature>
<feature type="compositionally biased region" description="Low complexity" evidence="2">
    <location>
        <begin position="1768"/>
        <end position="1786"/>
    </location>
</feature>
<protein>
    <submittedName>
        <fullName evidence="3">Uncharacterized protein</fullName>
    </submittedName>
</protein>
<dbReference type="PANTHER" id="PTHR31780:SF10">
    <property type="entry name" value="LD36051P"/>
    <property type="match status" value="1"/>
</dbReference>
<dbReference type="PANTHER" id="PTHR31780">
    <property type="entry name" value="STRESS RESPONSE PROTEIN NST1-RELATED"/>
    <property type="match status" value="1"/>
</dbReference>
<dbReference type="OrthoDB" id="1931055at2759"/>
<dbReference type="CDD" id="cd22249">
    <property type="entry name" value="UDM1_RNF168_RNF169-like"/>
    <property type="match status" value="1"/>
</dbReference>
<evidence type="ECO:0000256" key="1">
    <source>
        <dbReference type="SAM" id="Coils"/>
    </source>
</evidence>
<feature type="compositionally biased region" description="Basic and acidic residues" evidence="2">
    <location>
        <begin position="213"/>
        <end position="234"/>
    </location>
</feature>
<feature type="compositionally biased region" description="Polar residues" evidence="2">
    <location>
        <begin position="397"/>
        <end position="414"/>
    </location>
</feature>
<dbReference type="InterPro" id="IPR051195">
    <property type="entry name" value="Fungal_stress_NST1"/>
</dbReference>
<feature type="compositionally biased region" description="Low complexity" evidence="2">
    <location>
        <begin position="2204"/>
        <end position="2217"/>
    </location>
</feature>
<feature type="compositionally biased region" description="Polar residues" evidence="2">
    <location>
        <begin position="2188"/>
        <end position="2203"/>
    </location>
</feature>
<feature type="region of interest" description="Disordered" evidence="2">
    <location>
        <begin position="345"/>
        <end position="430"/>
    </location>
</feature>
<feature type="region of interest" description="Disordered" evidence="2">
    <location>
        <begin position="1837"/>
        <end position="1859"/>
    </location>
</feature>
<feature type="region of interest" description="Disordered" evidence="2">
    <location>
        <begin position="1602"/>
        <end position="1630"/>
    </location>
</feature>
<feature type="compositionally biased region" description="Basic and acidic residues" evidence="2">
    <location>
        <begin position="345"/>
        <end position="354"/>
    </location>
</feature>
<accession>A0A484MTB9</accession>
<organism evidence="3 4">
    <name type="scientific">Cuscuta campestris</name>
    <dbReference type="NCBI Taxonomy" id="132261"/>
    <lineage>
        <taxon>Eukaryota</taxon>
        <taxon>Viridiplantae</taxon>
        <taxon>Streptophyta</taxon>
        <taxon>Embryophyta</taxon>
        <taxon>Tracheophyta</taxon>
        <taxon>Spermatophyta</taxon>
        <taxon>Magnoliopsida</taxon>
        <taxon>eudicotyledons</taxon>
        <taxon>Gunneridae</taxon>
        <taxon>Pentapetalae</taxon>
        <taxon>asterids</taxon>
        <taxon>lamiids</taxon>
        <taxon>Solanales</taxon>
        <taxon>Convolvulaceae</taxon>
        <taxon>Cuscuteae</taxon>
        <taxon>Cuscuta</taxon>
        <taxon>Cuscuta subgen. Grammica</taxon>
        <taxon>Cuscuta sect. Cleistogrammica</taxon>
    </lineage>
</organism>
<feature type="compositionally biased region" description="Polar residues" evidence="2">
    <location>
        <begin position="23"/>
        <end position="37"/>
    </location>
</feature>
<feature type="region of interest" description="Disordered" evidence="2">
    <location>
        <begin position="1381"/>
        <end position="1400"/>
    </location>
</feature>
<feature type="compositionally biased region" description="Basic and acidic residues" evidence="2">
    <location>
        <begin position="303"/>
        <end position="312"/>
    </location>
</feature>
<feature type="compositionally biased region" description="Basic residues" evidence="2">
    <location>
        <begin position="2281"/>
        <end position="2293"/>
    </location>
</feature>
<evidence type="ECO:0000256" key="2">
    <source>
        <dbReference type="SAM" id="MobiDB-lite"/>
    </source>
</evidence>
<feature type="compositionally biased region" description="Low complexity" evidence="2">
    <location>
        <begin position="2144"/>
        <end position="2163"/>
    </location>
</feature>
<name>A0A484MTB9_9ASTE</name>
<feature type="region of interest" description="Disordered" evidence="2">
    <location>
        <begin position="955"/>
        <end position="992"/>
    </location>
</feature>
<feature type="compositionally biased region" description="Low complexity" evidence="2">
    <location>
        <begin position="93"/>
        <end position="118"/>
    </location>
</feature>
<dbReference type="Proteomes" id="UP000595140">
    <property type="component" value="Unassembled WGS sequence"/>
</dbReference>
<feature type="compositionally biased region" description="Polar residues" evidence="2">
    <location>
        <begin position="1434"/>
        <end position="1452"/>
    </location>
</feature>
<reference evidence="3 4" key="1">
    <citation type="submission" date="2018-04" db="EMBL/GenBank/DDBJ databases">
        <authorList>
            <person name="Vogel A."/>
        </authorList>
    </citation>
    <scope>NUCLEOTIDE SEQUENCE [LARGE SCALE GENOMIC DNA]</scope>
</reference>
<keyword evidence="4" id="KW-1185">Reference proteome</keyword>